<comment type="caution">
    <text evidence="2">The sequence shown here is derived from an EMBL/GenBank/DDBJ whole genome shotgun (WGS) entry which is preliminary data.</text>
</comment>
<proteinExistence type="predicted"/>
<evidence type="ECO:0000313" key="2">
    <source>
        <dbReference type="EMBL" id="KAJ8410281.1"/>
    </source>
</evidence>
<evidence type="ECO:0000256" key="1">
    <source>
        <dbReference type="SAM" id="Phobius"/>
    </source>
</evidence>
<protein>
    <recommendedName>
        <fullName evidence="4">Usherin</fullName>
    </recommendedName>
</protein>
<accession>A0AAD7SX16</accession>
<gene>
    <name evidence="2" type="ORF">AAFF_G00202620</name>
</gene>
<dbReference type="AlphaFoldDB" id="A0AAD7SX16"/>
<keyword evidence="1" id="KW-1133">Transmembrane helix</keyword>
<dbReference type="EMBL" id="JAINUG010000027">
    <property type="protein sequence ID" value="KAJ8410281.1"/>
    <property type="molecule type" value="Genomic_DNA"/>
</dbReference>
<evidence type="ECO:0000313" key="3">
    <source>
        <dbReference type="Proteomes" id="UP001221898"/>
    </source>
</evidence>
<keyword evidence="1" id="KW-0812">Transmembrane</keyword>
<sequence length="196" mass="21585">MQENGAKFYNELWFIILMAGLGLILLAIFLGLLLHKALNKPPFTRERPPLVPQPLQKRSPMGVYPPSDSYLFDTVPDTTNASSSVTLKGFTLHLEGTMENKIVSGGVSHDPNATSVLHGSGLGPLGHGHSQNSLHRSVSQLIDTQDRKSLMEDGVWSPVVRGHDSGLFMDDEEFVDTIKGFSTVRKEHTMFTDTNL</sequence>
<keyword evidence="3" id="KW-1185">Reference proteome</keyword>
<name>A0AAD7SX16_9TELE</name>
<feature type="transmembrane region" description="Helical" evidence="1">
    <location>
        <begin position="12"/>
        <end position="34"/>
    </location>
</feature>
<keyword evidence="1" id="KW-0472">Membrane</keyword>
<reference evidence="2" key="1">
    <citation type="journal article" date="2023" name="Science">
        <title>Genome structures resolve the early diversification of teleost fishes.</title>
        <authorList>
            <person name="Parey E."/>
            <person name="Louis A."/>
            <person name="Montfort J."/>
            <person name="Bouchez O."/>
            <person name="Roques C."/>
            <person name="Iampietro C."/>
            <person name="Lluch J."/>
            <person name="Castinel A."/>
            <person name="Donnadieu C."/>
            <person name="Desvignes T."/>
            <person name="Floi Bucao C."/>
            <person name="Jouanno E."/>
            <person name="Wen M."/>
            <person name="Mejri S."/>
            <person name="Dirks R."/>
            <person name="Jansen H."/>
            <person name="Henkel C."/>
            <person name="Chen W.J."/>
            <person name="Zahm M."/>
            <person name="Cabau C."/>
            <person name="Klopp C."/>
            <person name="Thompson A.W."/>
            <person name="Robinson-Rechavi M."/>
            <person name="Braasch I."/>
            <person name="Lecointre G."/>
            <person name="Bobe J."/>
            <person name="Postlethwait J.H."/>
            <person name="Berthelot C."/>
            <person name="Roest Crollius H."/>
            <person name="Guiguen Y."/>
        </authorList>
    </citation>
    <scope>NUCLEOTIDE SEQUENCE</scope>
    <source>
        <strain evidence="2">NC1722</strain>
    </source>
</reference>
<organism evidence="2 3">
    <name type="scientific">Aldrovandia affinis</name>
    <dbReference type="NCBI Taxonomy" id="143900"/>
    <lineage>
        <taxon>Eukaryota</taxon>
        <taxon>Metazoa</taxon>
        <taxon>Chordata</taxon>
        <taxon>Craniata</taxon>
        <taxon>Vertebrata</taxon>
        <taxon>Euteleostomi</taxon>
        <taxon>Actinopterygii</taxon>
        <taxon>Neopterygii</taxon>
        <taxon>Teleostei</taxon>
        <taxon>Notacanthiformes</taxon>
        <taxon>Halosauridae</taxon>
        <taxon>Aldrovandia</taxon>
    </lineage>
</organism>
<dbReference type="Proteomes" id="UP001221898">
    <property type="component" value="Unassembled WGS sequence"/>
</dbReference>
<evidence type="ECO:0008006" key="4">
    <source>
        <dbReference type="Google" id="ProtNLM"/>
    </source>
</evidence>